<dbReference type="RefSeq" id="WP_052556922.1">
    <property type="nucleotide sequence ID" value="NZ_JMCC02000117.1"/>
</dbReference>
<organism evidence="6 7">
    <name type="scientific">Enhygromyxa salina</name>
    <dbReference type="NCBI Taxonomy" id="215803"/>
    <lineage>
        <taxon>Bacteria</taxon>
        <taxon>Pseudomonadati</taxon>
        <taxon>Myxococcota</taxon>
        <taxon>Polyangia</taxon>
        <taxon>Nannocystales</taxon>
        <taxon>Nannocystaceae</taxon>
        <taxon>Enhygromyxa</taxon>
    </lineage>
</organism>
<evidence type="ECO:0000256" key="1">
    <source>
        <dbReference type="ARBA" id="ARBA00004613"/>
    </source>
</evidence>
<dbReference type="SUPFAM" id="SSF69255">
    <property type="entry name" value="gp5 N-terminal domain-like"/>
    <property type="match status" value="1"/>
</dbReference>
<dbReference type="InterPro" id="IPR050708">
    <property type="entry name" value="T6SS_VgrG/RHS"/>
</dbReference>
<dbReference type="NCBIfam" id="TIGR03361">
    <property type="entry name" value="VI_Rhs_Vgr"/>
    <property type="match status" value="1"/>
</dbReference>
<dbReference type="SUPFAM" id="SSF69349">
    <property type="entry name" value="Phage fibre proteins"/>
    <property type="match status" value="2"/>
</dbReference>
<dbReference type="InterPro" id="IPR006531">
    <property type="entry name" value="Gp5/Vgr_OB"/>
</dbReference>
<dbReference type="PANTHER" id="PTHR32305">
    <property type="match status" value="1"/>
</dbReference>
<comment type="caution">
    <text evidence="6">The sequence shown here is derived from an EMBL/GenBank/DDBJ whole genome shotgun (WGS) entry which is preliminary data.</text>
</comment>
<dbReference type="InterPro" id="IPR054030">
    <property type="entry name" value="Gp5_Vgr_C"/>
</dbReference>
<dbReference type="NCBIfam" id="TIGR01646">
    <property type="entry name" value="vgr_GE"/>
    <property type="match status" value="1"/>
</dbReference>
<evidence type="ECO:0000256" key="3">
    <source>
        <dbReference type="ARBA" id="ARBA00022525"/>
    </source>
</evidence>
<reference evidence="6 7" key="1">
    <citation type="submission" date="2014-12" db="EMBL/GenBank/DDBJ databases">
        <title>Genome assembly of Enhygromyxa salina DSM 15201.</title>
        <authorList>
            <person name="Sharma G."/>
            <person name="Subramanian S."/>
        </authorList>
    </citation>
    <scope>NUCLEOTIDE SEQUENCE [LARGE SCALE GENOMIC DNA]</scope>
    <source>
        <strain evidence="6 7">DSM 15201</strain>
    </source>
</reference>
<comment type="similarity">
    <text evidence="2">Belongs to the VgrG protein family.</text>
</comment>
<name>A0A0C2CYB5_9BACT</name>
<dbReference type="AlphaFoldDB" id="A0A0C2CYB5"/>
<dbReference type="Pfam" id="PF05954">
    <property type="entry name" value="Phage_GPD"/>
    <property type="match status" value="1"/>
</dbReference>
<dbReference type="Gene3D" id="3.55.50.10">
    <property type="entry name" value="Baseplate protein-like domains"/>
    <property type="match status" value="1"/>
</dbReference>
<proteinExistence type="inferred from homology"/>
<evidence type="ECO:0000256" key="2">
    <source>
        <dbReference type="ARBA" id="ARBA00005558"/>
    </source>
</evidence>
<accession>A0A0C2CYB5</accession>
<dbReference type="Proteomes" id="UP000031599">
    <property type="component" value="Unassembled WGS sequence"/>
</dbReference>
<sequence length="749" mass="80440">MVSFQGGPEAAWQLLSYEFTEALNGRSELTLELAAETLPELGELLGSSVELSMQRPGALGRSVYAVVLGVDFRGHAEHRGLVRVHGVSAFELAEYRRHSRIWQETSVIDIVTEVLDAALGDYGRTLRCDVHSRGTSPRRYCVQYRESDYDFVRRLLEEEGINYYWNHDLGAGHEVLVLCETNDQYPAAENVDGGPNFPLITGSPELTEFESLQGLEWSQRLTSTKVLRRDYDWRHPTELLTTAHGEGDPKGIIRQVYSHSHRRFEQDDLELRSVDLSEALAQPGNMAWGQSNAVGLRPGLRFTTDAHSADGVPHDYIVLEVRHHGGPGYAGSLGTNSAIYTNEFQCVPFERPIRPLLHTPKPYTRGPQTATVVGDGEIHTDEYGRIQVQFHWQEEPSYAADASCWVRCAQSWAAGGWGAQFIPRVGMEVVVEFLDGNPDRPLVTGCVYNGAHEPPFSLPDNVTQSGWRTNSSPGGSGSNELRFEDAAGAEEIYIHGQKDWLVEINNDTSKSTGNDEILSVGRDRSKTVGNNQSEDVGVDKTICVGSNHRETIGAAMSLDVGTDQTVTIGVNQTIGVGADLSETVGANMTQAIGANASQTVGAAKSTTVTGLMSVTVGGMFNTMVGGLMSQEIGGLKTVAVGGMSTETVVGNYGLSAANISGSARTNVGLDAGSNFSAQAGSNVDLASGAAFNANAGSTLILTAADKIELKCGSSSLTLESGGKIVLKGSKVTVEGSSSLVCKAKKIHQN</sequence>
<dbReference type="InterPro" id="IPR006533">
    <property type="entry name" value="T6SS_Vgr_RhsGE"/>
</dbReference>
<evidence type="ECO:0000259" key="5">
    <source>
        <dbReference type="Pfam" id="PF22178"/>
    </source>
</evidence>
<dbReference type="EMBL" id="JMCC02000117">
    <property type="protein sequence ID" value="KIG12822.1"/>
    <property type="molecule type" value="Genomic_DNA"/>
</dbReference>
<dbReference type="Gene3D" id="2.40.50.230">
    <property type="entry name" value="Gp5 N-terminal domain"/>
    <property type="match status" value="1"/>
</dbReference>
<dbReference type="Pfam" id="PF22178">
    <property type="entry name" value="Gp5_trimer_C"/>
    <property type="match status" value="1"/>
</dbReference>
<dbReference type="GO" id="GO:0005576">
    <property type="term" value="C:extracellular region"/>
    <property type="evidence" value="ECO:0007669"/>
    <property type="project" value="UniProtKB-SubCell"/>
</dbReference>
<dbReference type="Pfam" id="PF04717">
    <property type="entry name" value="Phage_base_V"/>
    <property type="match status" value="1"/>
</dbReference>
<keyword evidence="3" id="KW-0964">Secreted</keyword>
<evidence type="ECO:0000313" key="7">
    <source>
        <dbReference type="Proteomes" id="UP000031599"/>
    </source>
</evidence>
<comment type="subcellular location">
    <subcellularLocation>
        <location evidence="1">Secreted</location>
    </subcellularLocation>
</comment>
<dbReference type="SUPFAM" id="SSF69279">
    <property type="entry name" value="Phage tail proteins"/>
    <property type="match status" value="2"/>
</dbReference>
<dbReference type="Gene3D" id="2.30.110.50">
    <property type="match status" value="1"/>
</dbReference>
<evidence type="ECO:0000259" key="4">
    <source>
        <dbReference type="Pfam" id="PF04717"/>
    </source>
</evidence>
<feature type="domain" description="Gp5/Type VI secretion system Vgr C-terminal trimerisation" evidence="5">
    <location>
        <begin position="465"/>
        <end position="575"/>
    </location>
</feature>
<evidence type="ECO:0000313" key="6">
    <source>
        <dbReference type="EMBL" id="KIG12822.1"/>
    </source>
</evidence>
<protein>
    <submittedName>
        <fullName evidence="6">VgrG protein</fullName>
    </submittedName>
</protein>
<dbReference type="Gene3D" id="4.10.220.110">
    <property type="match status" value="1"/>
</dbReference>
<feature type="domain" description="Gp5/Type VI secretion system Vgr protein OB-fold" evidence="4">
    <location>
        <begin position="379"/>
        <end position="448"/>
    </location>
</feature>
<gene>
    <name evidence="6" type="ORF">DB30_00985</name>
</gene>
<dbReference type="InterPro" id="IPR017847">
    <property type="entry name" value="T6SS_RhsGE_Vgr_subset"/>
</dbReference>
<dbReference type="InterPro" id="IPR037026">
    <property type="entry name" value="Vgr_OB-fold_dom_sf"/>
</dbReference>
<dbReference type="PANTHER" id="PTHR32305:SF15">
    <property type="entry name" value="PROTEIN RHSA-RELATED"/>
    <property type="match status" value="1"/>
</dbReference>